<comment type="caution">
    <text evidence="2">The sequence shown here is derived from an EMBL/GenBank/DDBJ whole genome shotgun (WGS) entry which is preliminary data.</text>
</comment>
<protein>
    <recommendedName>
        <fullName evidence="1">DUF4347 domain-containing protein</fullName>
    </recommendedName>
</protein>
<proteinExistence type="predicted"/>
<dbReference type="Gene3D" id="2.130.10.130">
    <property type="entry name" value="Integrin alpha, N-terminal"/>
    <property type="match status" value="1"/>
</dbReference>
<accession>A0A2T3M6S0</accession>
<dbReference type="Proteomes" id="UP000240410">
    <property type="component" value="Unassembled WGS sequence"/>
</dbReference>
<evidence type="ECO:0000259" key="1">
    <source>
        <dbReference type="Pfam" id="PF14252"/>
    </source>
</evidence>
<sequence length="1955" mass="217329">MIKSIYIFDHKVKDIGYLSENITEPIYTIHDNSPVIEQLAVIANKHPDANLWNIVSHGQPGIIELGNEHWDNKWLSQTDVSLLRTLLPEGSHWNLYACDLARGEEGNNFVETLSHTLDISISASTNQTGTIAGADTQLEYQTQNMILAQSIVKSTIDFGGYPYTLTLSSLEDYATGNASSEPTSDTYETAGVQSSDIVDEYIKDYNRELVNQKDTLSFDDPTDIIELVRAINVINKYASSPALIEPAFDTYVTAGFNSVTALHVKTINQALKLTASESLSGVDSVVAALEKLNRYALGVTVQAPDISDYNDIGLSDIDSGILAHINEKLFLEKQYVFDNYLKPRGTASSSSALFGYRTALSDDGNLLAVLAKKDLSTSTVTTSNYGAVYLYRKNGRSWEYDQALKTGLNGYQINDIAMNADGTRIALSTPERLYIFDKDPDYNSFYKDYIVHRISHDQTILEMSADGKTLAIAGRDNDTSDIWYTQLFRLENNDWTLKQTISSTEDNKLGFAMSLSETGDVLALSCYGQDEFTGVVHVYRHDDEMDEWFKESGSTLHASNKEIGDYYGRSLSLNREGNRLAVGATSEDGQSTLLENQGAVYVYDYDGTDWIEMSVLRSLTPSQGDNFGRQVSLSPSGDQLVVTTSDAEALYIYDLSSKLVSNWSSSERRFNSPSPTDDEFGERGLAFNGTTVVIGAHEDNNGFIGQVDNLHLDDKFDEKDNIRFDRLDASLENSGAVYTVYLGLSAFHDLNSLINRIESSNDLLNWAKQIKKSEPTLFTYEYAAIRDVNNDNLSVINDQLKVIGTTSMVDVQPTVDAINIIMSYLKDNELPPPSFEDYKLAGFDVNNYDKNKPHETLNRFILQKNITSFAALKVQFDTLKTVYDSLDTPNVGVTSFTRQDYEHLGVNLGNNDLVDHINKYTIPLFRPGFTHYIEAPEGITLQDCKSTEVGITVCTGRSYNYRYDKPYDDRFVVFTARNKHVQTSVIEFEKRGSCSDAPDWALTGNGFGFYRAAYERYYYGMESCTDDSNDYSGMFTATATSIQDGLPNWENRRGGSTRQLYKFSWPILKYPSSGGNAYKSSNWLGAARVVAGYDKVIYSHPYHGTWDDYSTTDLSNNTLSRGGYYILGGTFYTGHNYENAQHGHAIAVSYDGHSQMIYRKKSYPDETKDVVAMSGPHLGSWLVRGTGYNFSLSPTGKYIYIKNLYGVVSAYRSTKSNIQPRYPYITIGDDNYLPFVDSFSPGNIHGLAHWSENEVLSSNSEGFWVTDVSNVDEWTSSKIIDKPTFISSLGLGAAGMNKTVAFITNDNINLDGYVYNQDLNADFTASYYSSSDVSFDPTITMSNSSSKLLIAKGQLTSEEWIERVQTSADASNRLLNWAGGTLVVEPTLVDYIESFHANASFNHLDDLNKQLLYFGHSHIDDIQPMIDAIKVIRDYSNSSITNSIEPTADDYELAGIPLWKPVAEMNDDIVDKDYTIQQVIELFPYAFPLLDADQPLHTNDVISWMNKTQALELYESVSPGITANMEYIWQSYSQNGLNWQDIGSKQPINTDPNVNVTYTSLNTGTQYRLKLIVYPDNSPSFEIESTSTSVVMDTSDADIVFDPILTPTEEIAYRVSTKLVPENLPYKQKVTTFYRYNANGTLTPLHQGESYKPTSGVVGSHLVVKVAYENKEQSDIVSRYVITPKVEAGLSSTELAELANQLTLNLTPNGVSVNTVVSLTPADKAAIAASSVNVEYLWKSGDIGNFEEMSTATLESYIAQGSDVGKRLRLMLTLESGGDKVVLVSQPTGKVLGNDTNLDTFALFLQFDSSSNILSLTDASKNRLDEFITVNDLTVLDYQWWRIPESGDFDLGGEWVDSGANGYRLRSPDDVEMSHGLRVTLVNTNGDTVPLFSAITPVWDGNQDTGDNRDLAIELARLRYMDVVTLQGGSTPALTDDELEAVLSGSVPEKDLLPP</sequence>
<gene>
    <name evidence="2" type="ORF">CTM89_16395</name>
</gene>
<feature type="non-terminal residue" evidence="2">
    <location>
        <position position="1955"/>
    </location>
</feature>
<dbReference type="SUPFAM" id="SSF75011">
    <property type="entry name" value="3-carboxy-cis,cis-mucoante lactonizing enzyme"/>
    <property type="match status" value="1"/>
</dbReference>
<dbReference type="SMART" id="SM00191">
    <property type="entry name" value="Int_alpha"/>
    <property type="match status" value="2"/>
</dbReference>
<organism evidence="2 3">
    <name type="scientific">Photobacterium leiognathi</name>
    <dbReference type="NCBI Taxonomy" id="553611"/>
    <lineage>
        <taxon>Bacteria</taxon>
        <taxon>Pseudomonadati</taxon>
        <taxon>Pseudomonadota</taxon>
        <taxon>Gammaproteobacteria</taxon>
        <taxon>Vibrionales</taxon>
        <taxon>Vibrionaceae</taxon>
        <taxon>Photobacterium</taxon>
    </lineage>
</organism>
<dbReference type="Pfam" id="PF14252">
    <property type="entry name" value="DUF4347"/>
    <property type="match status" value="1"/>
</dbReference>
<evidence type="ECO:0000313" key="2">
    <source>
        <dbReference type="EMBL" id="PSV87712.1"/>
    </source>
</evidence>
<evidence type="ECO:0000313" key="3">
    <source>
        <dbReference type="Proteomes" id="UP000240410"/>
    </source>
</evidence>
<name>A0A2T3M6S0_PHOLE</name>
<dbReference type="InterPro" id="IPR013519">
    <property type="entry name" value="Int_alpha_beta-p"/>
</dbReference>
<reference evidence="2 3" key="1">
    <citation type="submission" date="2018-03" db="EMBL/GenBank/DDBJ databases">
        <title>Whole genome sequencing of Histamine producing bacteria.</title>
        <authorList>
            <person name="Butler K."/>
        </authorList>
    </citation>
    <scope>NUCLEOTIDE SEQUENCE [LARGE SCALE GENOMIC DNA]</scope>
    <source>
        <strain evidence="2 3">ATCC 33979</strain>
    </source>
</reference>
<dbReference type="PANTHER" id="PTHR36220:SF1">
    <property type="entry name" value="GAMMA TUBULIN COMPLEX COMPONENT C-TERMINAL DOMAIN-CONTAINING PROTEIN"/>
    <property type="match status" value="1"/>
</dbReference>
<dbReference type="EMBL" id="PYOJ01000024">
    <property type="protein sequence ID" value="PSV87712.1"/>
    <property type="molecule type" value="Genomic_DNA"/>
</dbReference>
<dbReference type="InterPro" id="IPR025592">
    <property type="entry name" value="DUF4347"/>
</dbReference>
<dbReference type="PANTHER" id="PTHR36220">
    <property type="entry name" value="UNNAMED PRODUCT"/>
    <property type="match status" value="1"/>
</dbReference>
<dbReference type="InterPro" id="IPR028994">
    <property type="entry name" value="Integrin_alpha_N"/>
</dbReference>
<feature type="domain" description="DUF4347" evidence="1">
    <location>
        <begin position="6"/>
        <end position="146"/>
    </location>
</feature>